<dbReference type="InterPro" id="IPR011990">
    <property type="entry name" value="TPR-like_helical_dom_sf"/>
</dbReference>
<dbReference type="PROSITE" id="PS50005">
    <property type="entry name" value="TPR"/>
    <property type="match status" value="1"/>
</dbReference>
<keyword evidence="1" id="KW-0802">TPR repeat</keyword>
<dbReference type="SMART" id="SM00028">
    <property type="entry name" value="TPR"/>
    <property type="match status" value="2"/>
</dbReference>
<dbReference type="InterPro" id="IPR019734">
    <property type="entry name" value="TPR_rpt"/>
</dbReference>
<name>A0A5B9R057_9BACT</name>
<dbReference type="RefSeq" id="WP_148080502.1">
    <property type="nucleotide sequence ID" value="NZ_CP042914.1"/>
</dbReference>
<dbReference type="AlphaFoldDB" id="A0A5B9R057"/>
<dbReference type="Gene3D" id="1.25.40.10">
    <property type="entry name" value="Tetratricopeptide repeat domain"/>
    <property type="match status" value="2"/>
</dbReference>
<dbReference type="EMBL" id="CP042914">
    <property type="protein sequence ID" value="QEG42796.1"/>
    <property type="molecule type" value="Genomic_DNA"/>
</dbReference>
<proteinExistence type="predicted"/>
<feature type="region of interest" description="Disordered" evidence="2">
    <location>
        <begin position="1007"/>
        <end position="1029"/>
    </location>
</feature>
<gene>
    <name evidence="3" type="ORF">UC8_48380</name>
</gene>
<reference evidence="3 4" key="1">
    <citation type="submission" date="2019-08" db="EMBL/GenBank/DDBJ databases">
        <title>Deep-cultivation of Planctomycetes and their phenomic and genomic characterization uncovers novel biology.</title>
        <authorList>
            <person name="Wiegand S."/>
            <person name="Jogler M."/>
            <person name="Boedeker C."/>
            <person name="Pinto D."/>
            <person name="Vollmers J."/>
            <person name="Rivas-Marin E."/>
            <person name="Kohn T."/>
            <person name="Peeters S.H."/>
            <person name="Heuer A."/>
            <person name="Rast P."/>
            <person name="Oberbeckmann S."/>
            <person name="Bunk B."/>
            <person name="Jeske O."/>
            <person name="Meyerdierks A."/>
            <person name="Storesund J.E."/>
            <person name="Kallscheuer N."/>
            <person name="Luecker S."/>
            <person name="Lage O.M."/>
            <person name="Pohl T."/>
            <person name="Merkel B.J."/>
            <person name="Hornburger P."/>
            <person name="Mueller R.-W."/>
            <person name="Bruemmer F."/>
            <person name="Labrenz M."/>
            <person name="Spormann A.M."/>
            <person name="Op den Camp H."/>
            <person name="Overmann J."/>
            <person name="Amann R."/>
            <person name="Jetten M.S.M."/>
            <person name="Mascher T."/>
            <person name="Medema M.H."/>
            <person name="Devos D.P."/>
            <person name="Kaster A.-K."/>
            <person name="Ovreas L."/>
            <person name="Rohde M."/>
            <person name="Galperin M.Y."/>
            <person name="Jogler C."/>
        </authorList>
    </citation>
    <scope>NUCLEOTIDE SEQUENCE [LARGE SCALE GENOMIC DNA]</scope>
    <source>
        <strain evidence="3 4">UC8</strain>
    </source>
</reference>
<dbReference type="Proteomes" id="UP000325286">
    <property type="component" value="Chromosome"/>
</dbReference>
<sequence length="1029" mass="113082">MRKRTPSRLASVGAFGSTLFPFVMLAGLVCIGPATVVRGDEPAEAFLQQLRAAQYFDVALDYLDNLDSYPGVPSELRDAIALERAQVYLEAAGATRLADEREQYFEAGEQALREFIENKPDHARVSEARMKLGTRQLIHALVLMQSPKLDDATRAKARNEYMEAAKTFDTAIVTLKAELEKMPTGQIDEEANPGLSDRRTQYRGQYMTAQLQAGQARRLAAETYENPAKDGKQLLEESLTRLTEFSEKYSGFPPGANAMLYRGQIQQMLGKNKAALDSYQRVQEQIEDDRLRKLKIEAATGTIQLRLAEQPPQVEAAIERGQPWVDGARPNEKRIPEMQELRLALAKAYLKQAETAENGKQKKSATSSARQLLNDAKRVPGPHVDETQTMLASLGIDTEVPEELPTVERPSSLDEAVAAAKTMIETSDQLVLTEQILQNKLKEPGGDKAAVQAELDGLNETVATQRETAASLLRQGLALVRPGDDLTQVNMARNYLTYVLFRLERFREAAAVGEFLAVSSPGDPIGLSGGLTALNSMQSLVREASDEQREEMLTGLNSIGSLLIKNWPKDPAVAGARGALIAVALNQERWDDARKHLDATPDDAPDKAYFLRVMGTLMWNRYLIRLQADKDDPTAAELLPVAERDLQAGLKPLKPADLTPRELDAGLILAKVLVRQDKDQQAVAVLENADYGPLKHAAKGDQDFQFKAYTTALQVIIGQMTSMNADTPALTRKAASIVAQMQKIAAGSEEAKGRMADNFRSLARDIRDQLETAPPAKKDALMTAFETLMSGLAAADREPSTLVMVGQSFAQIGEGAMGNPNAKAEGKAAELLTRASEMLNEALPSLTDPDAKLKTHFQLGRVERLRGEYGAAVNEFLEVVKLSPSMLTAQEEAALALEQWGRNSQGKRAAKAHGMAMRGVHPDAKGKNQIWGWNLISRRTANNPKFNEAFFNARYHLALNRYLEGKASQDKKIFLSSINMIKDLYSYYPEMGGDQWKPKFDQLLQQAQTAAGQPPKGLAAFEAPQTSAN</sequence>
<keyword evidence="4" id="KW-1185">Reference proteome</keyword>
<evidence type="ECO:0008006" key="5">
    <source>
        <dbReference type="Google" id="ProtNLM"/>
    </source>
</evidence>
<protein>
    <recommendedName>
        <fullName evidence="5">Tetratricopeptide repeat protein</fullName>
    </recommendedName>
</protein>
<dbReference type="KEGG" id="rul:UC8_48380"/>
<evidence type="ECO:0000313" key="3">
    <source>
        <dbReference type="EMBL" id="QEG42796.1"/>
    </source>
</evidence>
<evidence type="ECO:0000313" key="4">
    <source>
        <dbReference type="Proteomes" id="UP000325286"/>
    </source>
</evidence>
<feature type="repeat" description="TPR" evidence="1">
    <location>
        <begin position="853"/>
        <end position="886"/>
    </location>
</feature>
<evidence type="ECO:0000256" key="2">
    <source>
        <dbReference type="SAM" id="MobiDB-lite"/>
    </source>
</evidence>
<evidence type="ECO:0000256" key="1">
    <source>
        <dbReference type="PROSITE-ProRule" id="PRU00339"/>
    </source>
</evidence>
<dbReference type="OrthoDB" id="224351at2"/>
<accession>A0A5B9R057</accession>
<dbReference type="SUPFAM" id="SSF48452">
    <property type="entry name" value="TPR-like"/>
    <property type="match status" value="1"/>
</dbReference>
<organism evidence="3 4">
    <name type="scientific">Roseimaritima ulvae</name>
    <dbReference type="NCBI Taxonomy" id="980254"/>
    <lineage>
        <taxon>Bacteria</taxon>
        <taxon>Pseudomonadati</taxon>
        <taxon>Planctomycetota</taxon>
        <taxon>Planctomycetia</taxon>
        <taxon>Pirellulales</taxon>
        <taxon>Pirellulaceae</taxon>
        <taxon>Roseimaritima</taxon>
    </lineage>
</organism>